<evidence type="ECO:0000313" key="2">
    <source>
        <dbReference type="EMBL" id="OUI80878.1"/>
    </source>
</evidence>
<evidence type="ECO:0000256" key="1">
    <source>
        <dbReference type="SAM" id="MobiDB-lite"/>
    </source>
</evidence>
<dbReference type="EMBL" id="JOMM01000066">
    <property type="protein sequence ID" value="OUI80878.1"/>
    <property type="molecule type" value="Genomic_DNA"/>
</dbReference>
<reference evidence="2 3" key="1">
    <citation type="submission" date="2014-06" db="EMBL/GenBank/DDBJ databases">
        <authorList>
            <person name="Ju J."/>
            <person name="Zhang J."/>
        </authorList>
    </citation>
    <scope>NUCLEOTIDE SEQUENCE [LARGE SCALE GENOMIC DNA]</scope>
    <source>
        <strain evidence="2">DmW_042</strain>
    </source>
</reference>
<proteinExistence type="predicted"/>
<gene>
    <name evidence="2" type="ORF">HC62_16610</name>
</gene>
<dbReference type="AlphaFoldDB" id="A0A252A150"/>
<feature type="compositionally biased region" description="Gly residues" evidence="1">
    <location>
        <begin position="51"/>
        <end position="64"/>
    </location>
</feature>
<name>A0A252A150_9PROT</name>
<dbReference type="Proteomes" id="UP000194565">
    <property type="component" value="Unassembled WGS sequence"/>
</dbReference>
<comment type="caution">
    <text evidence="2">The sequence shown here is derived from an EMBL/GenBank/DDBJ whole genome shotgun (WGS) entry which is preliminary data.</text>
</comment>
<feature type="region of interest" description="Disordered" evidence="1">
    <location>
        <begin position="22"/>
        <end position="64"/>
    </location>
</feature>
<evidence type="ECO:0000313" key="3">
    <source>
        <dbReference type="Proteomes" id="UP000194565"/>
    </source>
</evidence>
<protein>
    <submittedName>
        <fullName evidence="2">Uncharacterized protein</fullName>
    </submittedName>
</protein>
<accession>A0A252A150</accession>
<organism evidence="2 3">
    <name type="scientific">Acetobacter tropicalis</name>
    <dbReference type="NCBI Taxonomy" id="104102"/>
    <lineage>
        <taxon>Bacteria</taxon>
        <taxon>Pseudomonadati</taxon>
        <taxon>Pseudomonadota</taxon>
        <taxon>Alphaproteobacteria</taxon>
        <taxon>Acetobacterales</taxon>
        <taxon>Acetobacteraceae</taxon>
        <taxon>Acetobacter</taxon>
    </lineage>
</organism>
<sequence>MSESIIALTLLLTQHRSRYHAGHRLSDAASHRKSGLSSGHRSSKTCPHGSGYSGGNQGGVGQSG</sequence>